<feature type="transmembrane region" description="Helical" evidence="2">
    <location>
        <begin position="12"/>
        <end position="36"/>
    </location>
</feature>
<dbReference type="Pfam" id="PF13273">
    <property type="entry name" value="DUF4064"/>
    <property type="match status" value="1"/>
</dbReference>
<keyword evidence="5" id="KW-1185">Reference proteome</keyword>
<protein>
    <recommendedName>
        <fullName evidence="3">DUF4064 domain-containing protein</fullName>
    </recommendedName>
</protein>
<dbReference type="OrthoDB" id="2357232at2"/>
<evidence type="ECO:0000313" key="5">
    <source>
        <dbReference type="Proteomes" id="UP000043699"/>
    </source>
</evidence>
<organism evidence="4 5">
    <name type="scientific">Planococcus massiliensis</name>
    <dbReference type="NCBI Taxonomy" id="1499687"/>
    <lineage>
        <taxon>Bacteria</taxon>
        <taxon>Bacillati</taxon>
        <taxon>Bacillota</taxon>
        <taxon>Bacilli</taxon>
        <taxon>Bacillales</taxon>
        <taxon>Caryophanaceae</taxon>
        <taxon>Planococcus</taxon>
    </lineage>
</organism>
<dbReference type="InterPro" id="IPR025273">
    <property type="entry name" value="DUF4064"/>
</dbReference>
<evidence type="ECO:0000259" key="3">
    <source>
        <dbReference type="Pfam" id="PF13273"/>
    </source>
</evidence>
<keyword evidence="2" id="KW-1133">Transmembrane helix</keyword>
<dbReference type="EMBL" id="CCXS01000001">
    <property type="protein sequence ID" value="CEG24010.1"/>
    <property type="molecule type" value="Genomic_DNA"/>
</dbReference>
<dbReference type="RefSeq" id="WP_052653189.1">
    <property type="nucleotide sequence ID" value="NZ_CCXS01000001.1"/>
</dbReference>
<proteinExistence type="predicted"/>
<evidence type="ECO:0000256" key="2">
    <source>
        <dbReference type="SAM" id="Phobius"/>
    </source>
</evidence>
<feature type="domain" description="DUF4064" evidence="3">
    <location>
        <begin position="8"/>
        <end position="120"/>
    </location>
</feature>
<name>A0A098EQF6_9BACL</name>
<gene>
    <name evidence="4" type="ORF">BN1080_03028</name>
</gene>
<evidence type="ECO:0000313" key="4">
    <source>
        <dbReference type="EMBL" id="CEG24010.1"/>
    </source>
</evidence>
<dbReference type="AlphaFoldDB" id="A0A098EQF6"/>
<accession>A0A098EQF6</accession>
<feature type="transmembrane region" description="Helical" evidence="2">
    <location>
        <begin position="77"/>
        <end position="98"/>
    </location>
</feature>
<sequence>MNNGVVSRGAEKTLGIIGIIFNLLTIALLAIGILSFDNVQNTAEFQDFEQEVLNDSTFASPEDAQLFLDTFISSFSIIGWVLVAVLAISTVLAILAIANLRNNRNPKAAGVLFIIAGLFAGLLSLTSILFYIAAIMCFVRKGTRRDDYQAPRDDFGSRNGDAKLKEEQRIREEERIRQEERLREEEQRRQNDNLLHKDDDTYRPL</sequence>
<evidence type="ECO:0000256" key="1">
    <source>
        <dbReference type="SAM" id="MobiDB-lite"/>
    </source>
</evidence>
<feature type="transmembrane region" description="Helical" evidence="2">
    <location>
        <begin position="110"/>
        <end position="134"/>
    </location>
</feature>
<keyword evidence="2" id="KW-0472">Membrane</keyword>
<dbReference type="Proteomes" id="UP000043699">
    <property type="component" value="Unassembled WGS sequence"/>
</dbReference>
<reference evidence="4 5" key="1">
    <citation type="submission" date="2014-09" db="EMBL/GenBank/DDBJ databases">
        <authorList>
            <person name="Urmite Genomes Urmite Genomes"/>
        </authorList>
    </citation>
    <scope>NUCLEOTIDE SEQUENCE [LARGE SCALE GENOMIC DNA]</scope>
    <source>
        <strain evidence="4 5">ES2</strain>
    </source>
</reference>
<dbReference type="STRING" id="1499687.BN1080_03028"/>
<feature type="region of interest" description="Disordered" evidence="1">
    <location>
        <begin position="149"/>
        <end position="205"/>
    </location>
</feature>
<keyword evidence="2" id="KW-0812">Transmembrane</keyword>